<feature type="region of interest" description="Disordered" evidence="1">
    <location>
        <begin position="1"/>
        <end position="35"/>
    </location>
</feature>
<reference evidence="3" key="1">
    <citation type="submission" date="2017-04" db="EMBL/GenBank/DDBJ databases">
        <title>Population genomics of picophytoplankton unveils novel chromosome hypervariability.</title>
        <authorList>
            <consortium name="DOE Joint Genome Institute"/>
            <person name="Blanc-Mathieu R."/>
            <person name="Krasovec M."/>
            <person name="Hebrard M."/>
            <person name="Yau S."/>
            <person name="Desgranges E."/>
            <person name="Martin J."/>
            <person name="Schackwitz W."/>
            <person name="Kuo A."/>
            <person name="Salin G."/>
            <person name="Donnadieu C."/>
            <person name="Desdevises Y."/>
            <person name="Sanchez-Ferandin S."/>
            <person name="Moreau H."/>
            <person name="Rivals E."/>
            <person name="Grigoriev I.V."/>
            <person name="Grimsley N."/>
            <person name="Eyre-Walker A."/>
            <person name="Piganeau G."/>
        </authorList>
    </citation>
    <scope>NUCLEOTIDE SEQUENCE [LARGE SCALE GENOMIC DNA]</scope>
    <source>
        <strain evidence="3">RCC 1115</strain>
    </source>
</reference>
<keyword evidence="2" id="KW-0812">Transmembrane</keyword>
<dbReference type="Proteomes" id="UP000195557">
    <property type="component" value="Unassembled WGS sequence"/>
</dbReference>
<feature type="transmembrane region" description="Helical" evidence="2">
    <location>
        <begin position="63"/>
        <end position="82"/>
    </location>
</feature>
<dbReference type="EMBL" id="KZ155777">
    <property type="protein sequence ID" value="OUS47707.1"/>
    <property type="molecule type" value="Genomic_DNA"/>
</dbReference>
<evidence type="ECO:0000313" key="4">
    <source>
        <dbReference type="EMBL" id="OUS49044.1"/>
    </source>
</evidence>
<organism evidence="3">
    <name type="scientific">Ostreococcus tauri</name>
    <name type="common">Marine green alga</name>
    <dbReference type="NCBI Taxonomy" id="70448"/>
    <lineage>
        <taxon>Eukaryota</taxon>
        <taxon>Viridiplantae</taxon>
        <taxon>Chlorophyta</taxon>
        <taxon>Mamiellophyceae</taxon>
        <taxon>Mamiellales</taxon>
        <taxon>Bathycoccaceae</taxon>
        <taxon>Ostreococcus</taxon>
    </lineage>
</organism>
<keyword evidence="2" id="KW-1133">Transmembrane helix</keyword>
<protein>
    <submittedName>
        <fullName evidence="3">Uncharacterized protein</fullName>
    </submittedName>
</protein>
<accession>A0A1Y5IGE9</accession>
<dbReference type="EMBL" id="KZ155772">
    <property type="protein sequence ID" value="OUS49044.1"/>
    <property type="molecule type" value="Genomic_DNA"/>
</dbReference>
<evidence type="ECO:0000313" key="3">
    <source>
        <dbReference type="EMBL" id="OUS47707.1"/>
    </source>
</evidence>
<evidence type="ECO:0000256" key="2">
    <source>
        <dbReference type="SAM" id="Phobius"/>
    </source>
</evidence>
<dbReference type="eggNOG" id="ENOG502SDF8">
    <property type="taxonomic scope" value="Eukaryota"/>
</dbReference>
<gene>
    <name evidence="4" type="ORF">BE221DRAFT_67884</name>
    <name evidence="3" type="ORF">BE221DRAFT_70886</name>
</gene>
<proteinExistence type="predicted"/>
<dbReference type="AlphaFoldDB" id="A0A1Y5IGE9"/>
<keyword evidence="2" id="KW-0472">Membrane</keyword>
<evidence type="ECO:0000256" key="1">
    <source>
        <dbReference type="SAM" id="MobiDB-lite"/>
    </source>
</evidence>
<feature type="compositionally biased region" description="Low complexity" evidence="1">
    <location>
        <begin position="13"/>
        <end position="31"/>
    </location>
</feature>
<name>A0A1Y5IGE9_OSTTA</name>
<sequence>MTAIARDVRAPRSRASSSSTAGSSSRPSTSAFQTKRHARVVRCRVADDVPSAYVPSAMDTSALAANGVVLVAVGAMVAYWWFGLVPDARVRLARDKKAGTLRKYLEELKEDDERGLERWFYSEWLRKVDPETKFLLREEAPVSENETDLERVTRLAKKTPIFWSLDNPVLVGTALTIGVAALTSGTAP</sequence>
<feature type="compositionally biased region" description="Basic and acidic residues" evidence="1">
    <location>
        <begin position="1"/>
        <end position="10"/>
    </location>
</feature>